<comment type="caution">
    <text evidence="3">The sequence shown here is derived from an EMBL/GenBank/DDBJ whole genome shotgun (WGS) entry which is preliminary data.</text>
</comment>
<dbReference type="RefSeq" id="WP_054533298.1">
    <property type="nucleotide sequence ID" value="NZ_LGKP01000010.1"/>
</dbReference>
<evidence type="ECO:0000313" key="3">
    <source>
        <dbReference type="EMBL" id="KPL90711.1"/>
    </source>
</evidence>
<organism evidence="3 4">
    <name type="scientific">Herpetosiphon geysericola</name>
    <dbReference type="NCBI Taxonomy" id="70996"/>
    <lineage>
        <taxon>Bacteria</taxon>
        <taxon>Bacillati</taxon>
        <taxon>Chloroflexota</taxon>
        <taxon>Chloroflexia</taxon>
        <taxon>Herpetosiphonales</taxon>
        <taxon>Herpetosiphonaceae</taxon>
        <taxon>Herpetosiphon</taxon>
    </lineage>
</organism>
<evidence type="ECO:0000259" key="2">
    <source>
        <dbReference type="Pfam" id="PF13439"/>
    </source>
</evidence>
<feature type="domain" description="Glycosyltransferase subfamily 4-like N-terminal" evidence="2">
    <location>
        <begin position="24"/>
        <end position="207"/>
    </location>
</feature>
<dbReference type="InterPro" id="IPR028098">
    <property type="entry name" value="Glyco_trans_4-like_N"/>
</dbReference>
<dbReference type="PANTHER" id="PTHR12526">
    <property type="entry name" value="GLYCOSYLTRANSFERASE"/>
    <property type="match status" value="1"/>
</dbReference>
<feature type="domain" description="Glycosyl transferase family 1" evidence="1">
    <location>
        <begin position="222"/>
        <end position="381"/>
    </location>
</feature>
<dbReference type="Pfam" id="PF00534">
    <property type="entry name" value="Glycos_transf_1"/>
    <property type="match status" value="1"/>
</dbReference>
<dbReference type="STRING" id="70996.SE18_04860"/>
<evidence type="ECO:0008006" key="5">
    <source>
        <dbReference type="Google" id="ProtNLM"/>
    </source>
</evidence>
<dbReference type="PANTHER" id="PTHR12526:SF635">
    <property type="entry name" value="GLYCOSYL TRANSFERASE GROUP 1"/>
    <property type="match status" value="1"/>
</dbReference>
<dbReference type="Pfam" id="PF13439">
    <property type="entry name" value="Glyco_transf_4"/>
    <property type="match status" value="1"/>
</dbReference>
<name>A0A0P6Y3Z3_9CHLR</name>
<dbReference type="InterPro" id="IPR001296">
    <property type="entry name" value="Glyco_trans_1"/>
</dbReference>
<protein>
    <recommendedName>
        <fullName evidence="5">Glycosyl transferase family 1</fullName>
    </recommendedName>
</protein>
<dbReference type="AlphaFoldDB" id="A0A0P6Y3Z3"/>
<reference evidence="3 4" key="1">
    <citation type="submission" date="2015-07" db="EMBL/GenBank/DDBJ databases">
        <title>Whole genome sequence of Herpetosiphon geysericola DSM 7119.</title>
        <authorList>
            <person name="Hemp J."/>
            <person name="Ward L.M."/>
            <person name="Pace L.A."/>
            <person name="Fischer W.W."/>
        </authorList>
    </citation>
    <scope>NUCLEOTIDE SEQUENCE [LARGE SCALE GENOMIC DNA]</scope>
    <source>
        <strain evidence="3 4">DSM 7119</strain>
    </source>
</reference>
<dbReference type="Proteomes" id="UP000050277">
    <property type="component" value="Unassembled WGS sequence"/>
</dbReference>
<gene>
    <name evidence="3" type="ORF">SE18_04860</name>
</gene>
<evidence type="ECO:0000259" key="1">
    <source>
        <dbReference type="Pfam" id="PF00534"/>
    </source>
</evidence>
<dbReference type="EMBL" id="LGKP01000010">
    <property type="protein sequence ID" value="KPL90711.1"/>
    <property type="molecule type" value="Genomic_DNA"/>
</dbReference>
<dbReference type="SUPFAM" id="SSF53756">
    <property type="entry name" value="UDP-Glycosyltransferase/glycogen phosphorylase"/>
    <property type="match status" value="1"/>
</dbReference>
<keyword evidence="4" id="KW-1185">Reference proteome</keyword>
<evidence type="ECO:0000313" key="4">
    <source>
        <dbReference type="Proteomes" id="UP000050277"/>
    </source>
</evidence>
<accession>A0A0P6Y3Z3</accession>
<dbReference type="Gene3D" id="3.40.50.2000">
    <property type="entry name" value="Glycogen Phosphorylase B"/>
    <property type="match status" value="2"/>
</dbReference>
<dbReference type="CDD" id="cd03801">
    <property type="entry name" value="GT4_PimA-like"/>
    <property type="match status" value="1"/>
</dbReference>
<dbReference type="OrthoDB" id="9795068at2"/>
<dbReference type="GO" id="GO:0016757">
    <property type="term" value="F:glycosyltransferase activity"/>
    <property type="evidence" value="ECO:0007669"/>
    <property type="project" value="InterPro"/>
</dbReference>
<proteinExistence type="predicted"/>
<sequence length="407" mass="46456">MKILIVGLGGVTATFRNWPERIVALGLAQRGHNVRAIGTHDPKRPALAARHEMIEGVTVQRVRSGYAPNRELQQALEQGPKPDLIHFMHPRNVLAAQTSDWAKRHKIPTVYTWLGPYHDAYLVDDRERPFETTIHYQRPIWMKQQFWQRIKSARSWRTMRDHLRNWRLHRPLWDADHLIPCSQFEADELKRMGLQQDSSVIPLWIDDSAISTTPDSMPDLNVSRPWILFVGQLTPRKGYDLALRAMPAMLQQYPNANLLMVSGINHAERAEVERIAQDLNIQQQIHFLGRVDDATLVNLFRHCDVYLTPTRYEGFGLTLLEAMAAGAPLVASDIPVVNEIVRHGQNGLLAGYNNPEALAAAANLILGQPRLAATLRENGQQTCEVWYNPARWTTALEQVYTRVINEH</sequence>